<evidence type="ECO:0000313" key="2">
    <source>
        <dbReference type="EMBL" id="UUX57487.1"/>
    </source>
</evidence>
<organism evidence="2 3">
    <name type="scientific">Glutamicibacter halophytocola</name>
    <dbReference type="NCBI Taxonomy" id="1933880"/>
    <lineage>
        <taxon>Bacteria</taxon>
        <taxon>Bacillati</taxon>
        <taxon>Actinomycetota</taxon>
        <taxon>Actinomycetes</taxon>
        <taxon>Micrococcales</taxon>
        <taxon>Micrococcaceae</taxon>
        <taxon>Glutamicibacter</taxon>
    </lineage>
</organism>
<dbReference type="RefSeq" id="WP_171919768.1">
    <property type="nucleotide sequence ID" value="NZ_CP012750.1"/>
</dbReference>
<evidence type="ECO:0000256" key="1">
    <source>
        <dbReference type="SAM" id="Phobius"/>
    </source>
</evidence>
<feature type="transmembrane region" description="Helical" evidence="1">
    <location>
        <begin position="90"/>
        <end position="109"/>
    </location>
</feature>
<keyword evidence="1" id="KW-0472">Membrane</keyword>
<keyword evidence="1" id="KW-1133">Transmembrane helix</keyword>
<proteinExistence type="predicted"/>
<dbReference type="AlphaFoldDB" id="A0AA94XUB0"/>
<keyword evidence="1" id="KW-0812">Transmembrane</keyword>
<gene>
    <name evidence="2" type="ORF">NUH22_09070</name>
</gene>
<feature type="transmembrane region" description="Helical" evidence="1">
    <location>
        <begin position="135"/>
        <end position="157"/>
    </location>
</feature>
<feature type="transmembrane region" description="Helical" evidence="1">
    <location>
        <begin position="12"/>
        <end position="30"/>
    </location>
</feature>
<protein>
    <submittedName>
        <fullName evidence="2">Uncharacterized protein</fullName>
    </submittedName>
</protein>
<sequence length="170" mass="17788">MPALKRRKPVFPLLIAAAMLLIAGIAVLWWDSQQEVILYIGSYEPLEAGSGFYIGPGPAEIIGWVLALLGVGALGVAAGSLLRQLAPFKAWFLVAGLLLAAAGVAAMIWDYNQVRTFGWFAYAPLSKSEFHPASATLVLGKLGIAAGTFLAASYLGLRHSSALTGSAASD</sequence>
<dbReference type="EMBL" id="CP102487">
    <property type="protein sequence ID" value="UUX57487.1"/>
    <property type="molecule type" value="Genomic_DNA"/>
</dbReference>
<accession>A0AA94XUB0</accession>
<dbReference type="Proteomes" id="UP001060018">
    <property type="component" value="Chromosome"/>
</dbReference>
<name>A0AA94XUB0_9MICC</name>
<feature type="transmembrane region" description="Helical" evidence="1">
    <location>
        <begin position="61"/>
        <end position="83"/>
    </location>
</feature>
<reference evidence="2" key="1">
    <citation type="journal article" date="2022" name="Pest Manag. Sci.">
        <title>Glutamicibacter halophytocola-mediated host fitness of potato tuber moth on Solanaceae crops.</title>
        <authorList>
            <person name="Wang W."/>
            <person name="Xiao G."/>
            <person name="Du G."/>
            <person name="Chang L."/>
            <person name="Yang Y."/>
            <person name="Ye J."/>
            <person name="Chen B."/>
        </authorList>
    </citation>
    <scope>NUCLEOTIDE SEQUENCE</scope>
    <source>
        <strain evidence="2">S2</strain>
    </source>
</reference>
<evidence type="ECO:0000313" key="3">
    <source>
        <dbReference type="Proteomes" id="UP001060018"/>
    </source>
</evidence>